<accession>A0ACC0JME2</accession>
<name>A0ACC0JME2_CHOFU</name>
<gene>
    <name evidence="1" type="ORF">MSG28_007105</name>
</gene>
<comment type="caution">
    <text evidence="1">The sequence shown here is derived from an EMBL/GenBank/DDBJ whole genome shotgun (WGS) entry which is preliminary data.</text>
</comment>
<evidence type="ECO:0000313" key="1">
    <source>
        <dbReference type="EMBL" id="KAI8425336.1"/>
    </source>
</evidence>
<dbReference type="Proteomes" id="UP001064048">
    <property type="component" value="Chromosome 11"/>
</dbReference>
<keyword evidence="2" id="KW-1185">Reference proteome</keyword>
<organism evidence="1 2">
    <name type="scientific">Choristoneura fumiferana</name>
    <name type="common">Spruce budworm moth</name>
    <name type="synonym">Archips fumiferana</name>
    <dbReference type="NCBI Taxonomy" id="7141"/>
    <lineage>
        <taxon>Eukaryota</taxon>
        <taxon>Metazoa</taxon>
        <taxon>Ecdysozoa</taxon>
        <taxon>Arthropoda</taxon>
        <taxon>Hexapoda</taxon>
        <taxon>Insecta</taxon>
        <taxon>Pterygota</taxon>
        <taxon>Neoptera</taxon>
        <taxon>Endopterygota</taxon>
        <taxon>Lepidoptera</taxon>
        <taxon>Glossata</taxon>
        <taxon>Ditrysia</taxon>
        <taxon>Tortricoidea</taxon>
        <taxon>Tortricidae</taxon>
        <taxon>Tortricinae</taxon>
        <taxon>Choristoneura</taxon>
    </lineage>
</organism>
<sequence length="70" mass="7872">MGVQGPELITYFRGPQTLDEELARHKQTTWLVCLYAAWHPACVNFAPVFAELSASYSLDNLKFGKLDVGR</sequence>
<protein>
    <submittedName>
        <fullName evidence="1">Uncharacterized protein</fullName>
    </submittedName>
</protein>
<evidence type="ECO:0000313" key="2">
    <source>
        <dbReference type="Proteomes" id="UP001064048"/>
    </source>
</evidence>
<reference evidence="1 2" key="1">
    <citation type="journal article" date="2022" name="Genome Biol. Evol.">
        <title>The Spruce Budworm Genome: Reconstructing the Evolutionary History of Antifreeze Proteins.</title>
        <authorList>
            <person name="Beliveau C."/>
            <person name="Gagne P."/>
            <person name="Picq S."/>
            <person name="Vernygora O."/>
            <person name="Keeling C.I."/>
            <person name="Pinkney K."/>
            <person name="Doucet D."/>
            <person name="Wen F."/>
            <person name="Johnston J.S."/>
            <person name="Maaroufi H."/>
            <person name="Boyle B."/>
            <person name="Laroche J."/>
            <person name="Dewar K."/>
            <person name="Juretic N."/>
            <person name="Blackburn G."/>
            <person name="Nisole A."/>
            <person name="Brunet B."/>
            <person name="Brandao M."/>
            <person name="Lumley L."/>
            <person name="Duan J."/>
            <person name="Quan G."/>
            <person name="Lucarotti C.J."/>
            <person name="Roe A.D."/>
            <person name="Sperling F.A.H."/>
            <person name="Levesque R.C."/>
            <person name="Cusson M."/>
        </authorList>
    </citation>
    <scope>NUCLEOTIDE SEQUENCE [LARGE SCALE GENOMIC DNA]</scope>
    <source>
        <strain evidence="1">Glfc:IPQL:Cfum</strain>
    </source>
</reference>
<proteinExistence type="predicted"/>
<dbReference type="EMBL" id="CM046111">
    <property type="protein sequence ID" value="KAI8425336.1"/>
    <property type="molecule type" value="Genomic_DNA"/>
</dbReference>